<dbReference type="EMBL" id="MHSL01000027">
    <property type="protein sequence ID" value="OHA43284.1"/>
    <property type="molecule type" value="Genomic_DNA"/>
</dbReference>
<protein>
    <submittedName>
        <fullName evidence="1">Uncharacterized protein</fullName>
    </submittedName>
</protein>
<accession>A0A1G2P4L3</accession>
<sequence length="145" mass="16386">MIKKCTVILGKSMLKRLTEDKRCRISPGFLKAVSLGPYFFVALLHDSANDDDFRGDVEEWSESLAKCFNVGSKEHDDFMVALSKGRRMTAFVNSNVLPENGTRVTVTFWHSGRQKNARKWDLTAIFDEYGGLSFLSRGGTLPDTW</sequence>
<evidence type="ECO:0000313" key="2">
    <source>
        <dbReference type="Proteomes" id="UP000176355"/>
    </source>
</evidence>
<organism evidence="1 2">
    <name type="scientific">Candidatus Taylorbacteria bacterium RIFCSPLOWO2_12_FULL_44_15c</name>
    <dbReference type="NCBI Taxonomy" id="1802333"/>
    <lineage>
        <taxon>Bacteria</taxon>
        <taxon>Candidatus Tayloriibacteriota</taxon>
    </lineage>
</organism>
<dbReference type="Proteomes" id="UP000176355">
    <property type="component" value="Unassembled WGS sequence"/>
</dbReference>
<evidence type="ECO:0000313" key="1">
    <source>
        <dbReference type="EMBL" id="OHA43284.1"/>
    </source>
</evidence>
<dbReference type="AlphaFoldDB" id="A0A1G2P4L3"/>
<name>A0A1G2P4L3_9BACT</name>
<proteinExistence type="predicted"/>
<gene>
    <name evidence="1" type="ORF">A3G03_01645</name>
</gene>
<reference evidence="1 2" key="1">
    <citation type="journal article" date="2016" name="Nat. Commun.">
        <title>Thousands of microbial genomes shed light on interconnected biogeochemical processes in an aquifer system.</title>
        <authorList>
            <person name="Anantharaman K."/>
            <person name="Brown C.T."/>
            <person name="Hug L.A."/>
            <person name="Sharon I."/>
            <person name="Castelle C.J."/>
            <person name="Probst A.J."/>
            <person name="Thomas B.C."/>
            <person name="Singh A."/>
            <person name="Wilkins M.J."/>
            <person name="Karaoz U."/>
            <person name="Brodie E.L."/>
            <person name="Williams K.H."/>
            <person name="Hubbard S.S."/>
            <person name="Banfield J.F."/>
        </authorList>
    </citation>
    <scope>NUCLEOTIDE SEQUENCE [LARGE SCALE GENOMIC DNA]</scope>
</reference>
<comment type="caution">
    <text evidence="1">The sequence shown here is derived from an EMBL/GenBank/DDBJ whole genome shotgun (WGS) entry which is preliminary data.</text>
</comment>